<name>A0ABT1B8B0_9ENTR</name>
<evidence type="ECO:0000256" key="5">
    <source>
        <dbReference type="ARBA" id="ARBA00023136"/>
    </source>
</evidence>
<evidence type="ECO:0000256" key="3">
    <source>
        <dbReference type="ARBA" id="ARBA00022692"/>
    </source>
</evidence>
<evidence type="ECO:0000256" key="4">
    <source>
        <dbReference type="ARBA" id="ARBA00022729"/>
    </source>
</evidence>
<dbReference type="Pfam" id="PF06316">
    <property type="entry name" value="Ail_Lom"/>
    <property type="match status" value="1"/>
</dbReference>
<dbReference type="SUPFAM" id="SSF56925">
    <property type="entry name" value="OMPA-like"/>
    <property type="match status" value="1"/>
</dbReference>
<protein>
    <submittedName>
        <fullName evidence="7">Ail/Lom family outer membrane beta-barrel protein</fullName>
    </submittedName>
</protein>
<keyword evidence="2" id="KW-1134">Transmembrane beta strand</keyword>
<evidence type="ECO:0000256" key="1">
    <source>
        <dbReference type="ARBA" id="ARBA00004141"/>
    </source>
</evidence>
<dbReference type="PANTHER" id="PTHR35892:SF2">
    <property type="entry name" value="OUTER MEMBRANE PROTEIN PAGN"/>
    <property type="match status" value="1"/>
</dbReference>
<sequence>MRKTYAAFLSVVVSMAAAGVPAVAAEHQTTLSAGYLQAVTDMPGSNDLKGVNVKYRYEFTDALGVITSLSYAGGKDRQMMYYSNTQKHEDSVRTHGFSVMAGPSLRVNDWLSAYTMMGVSWRRVSFFSGDYTKVTDDQGETHDVLTGSDDRRRSNTSLAWSAGVQFNPAESVAIDLAYEGSGSGDWRTSAFIVGMGYRF</sequence>
<dbReference type="InterPro" id="IPR051723">
    <property type="entry name" value="Bact_OM_Invasion-Related"/>
</dbReference>
<proteinExistence type="predicted"/>
<comment type="caution">
    <text evidence="7">The sequence shown here is derived from an EMBL/GenBank/DDBJ whole genome shotgun (WGS) entry which is preliminary data.</text>
</comment>
<keyword evidence="5" id="KW-0472">Membrane</keyword>
<evidence type="ECO:0000256" key="6">
    <source>
        <dbReference type="SAM" id="SignalP"/>
    </source>
</evidence>
<evidence type="ECO:0000313" key="8">
    <source>
        <dbReference type="Proteomes" id="UP001139290"/>
    </source>
</evidence>
<accession>A0ABT1B8B0</accession>
<dbReference type="RefSeq" id="WP_252838241.1">
    <property type="nucleotide sequence ID" value="NZ_JAJJVQ010000003.1"/>
</dbReference>
<dbReference type="Proteomes" id="UP001139290">
    <property type="component" value="Unassembled WGS sequence"/>
</dbReference>
<keyword evidence="8" id="KW-1185">Reference proteome</keyword>
<evidence type="ECO:0000313" key="7">
    <source>
        <dbReference type="EMBL" id="MCO5781641.1"/>
    </source>
</evidence>
<dbReference type="PROSITE" id="PS00694">
    <property type="entry name" value="ENT_VIR_OMP_1"/>
    <property type="match status" value="1"/>
</dbReference>
<dbReference type="InterPro" id="IPR011250">
    <property type="entry name" value="OMP/PagP_B-barrel"/>
</dbReference>
<dbReference type="Gene3D" id="2.40.160.20">
    <property type="match status" value="1"/>
</dbReference>
<dbReference type="EMBL" id="JAJJVQ010000003">
    <property type="protein sequence ID" value="MCO5781641.1"/>
    <property type="molecule type" value="Genomic_DNA"/>
</dbReference>
<dbReference type="PROSITE" id="PS00695">
    <property type="entry name" value="ENT_VIR_OMP_2"/>
    <property type="match status" value="1"/>
</dbReference>
<evidence type="ECO:0000256" key="2">
    <source>
        <dbReference type="ARBA" id="ARBA00022452"/>
    </source>
</evidence>
<keyword evidence="4 6" id="KW-0732">Signal</keyword>
<dbReference type="InterPro" id="IPR000758">
    <property type="entry name" value="Enterovir_OMP"/>
</dbReference>
<dbReference type="PRINTS" id="PR00316">
    <property type="entry name" value="ENTEROVIROMP"/>
</dbReference>
<keyword evidence="3" id="KW-0812">Transmembrane</keyword>
<gene>
    <name evidence="7" type="ORF">LOD26_09915</name>
</gene>
<reference evidence="7" key="1">
    <citation type="submission" date="2021-11" db="EMBL/GenBank/DDBJ databases">
        <title>Citrobacter meridianamericanus sp. nov. isolated from soil.</title>
        <authorList>
            <person name="Furlan J.P.R."/>
            <person name="Stehling E.G."/>
        </authorList>
    </citation>
    <scope>NUCLEOTIDE SEQUENCE</scope>
    <source>
        <strain evidence="7">BR102</strain>
    </source>
</reference>
<dbReference type="PANTHER" id="PTHR35892">
    <property type="entry name" value="OUTER MEMBRANE PROTEIN PAGN-RELATED"/>
    <property type="match status" value="1"/>
</dbReference>
<feature type="signal peptide" evidence="6">
    <location>
        <begin position="1"/>
        <end position="24"/>
    </location>
</feature>
<organism evidence="7 8">
    <name type="scientific">Citrobacter meridianamericanus</name>
    <dbReference type="NCBI Taxonomy" id="2894201"/>
    <lineage>
        <taxon>Bacteria</taxon>
        <taxon>Pseudomonadati</taxon>
        <taxon>Pseudomonadota</taxon>
        <taxon>Gammaproteobacteria</taxon>
        <taxon>Enterobacterales</taxon>
        <taxon>Enterobacteriaceae</taxon>
        <taxon>Citrobacter</taxon>
    </lineage>
</organism>
<feature type="chain" id="PRO_5046624379" evidence="6">
    <location>
        <begin position="25"/>
        <end position="199"/>
    </location>
</feature>
<comment type="subcellular location">
    <subcellularLocation>
        <location evidence="1">Membrane</location>
        <topology evidence="1">Multi-pass membrane protein</topology>
    </subcellularLocation>
</comment>